<evidence type="ECO:0000313" key="3">
    <source>
        <dbReference type="Proteomes" id="UP000887458"/>
    </source>
</evidence>
<keyword evidence="3" id="KW-1185">Reference proteome</keyword>
<reference evidence="2 3" key="2">
    <citation type="journal article" date="2022" name="Mol. Biol. Evol.">
        <title>Comparative Genomics Reveals Insights into the Divergent Evolution of Astigmatic Mites and Household Pest Adaptations.</title>
        <authorList>
            <person name="Xiong Q."/>
            <person name="Wan A.T."/>
            <person name="Liu X."/>
            <person name="Fung C.S."/>
            <person name="Xiao X."/>
            <person name="Malainual N."/>
            <person name="Hou J."/>
            <person name="Wang L."/>
            <person name="Wang M."/>
            <person name="Yang K.Y."/>
            <person name="Cui Y."/>
            <person name="Leung E.L."/>
            <person name="Nong W."/>
            <person name="Shin S.K."/>
            <person name="Au S.W."/>
            <person name="Jeong K.Y."/>
            <person name="Chew F.T."/>
            <person name="Hui J.H."/>
            <person name="Leung T.F."/>
            <person name="Tungtrongchitr A."/>
            <person name="Zhong N."/>
            <person name="Liu Z."/>
            <person name="Tsui S.K."/>
        </authorList>
    </citation>
    <scope>NUCLEOTIDE SEQUENCE [LARGE SCALE GENOMIC DNA]</scope>
    <source>
        <strain evidence="2">Derp</strain>
    </source>
</reference>
<proteinExistence type="predicted"/>
<evidence type="ECO:0008006" key="4">
    <source>
        <dbReference type="Google" id="ProtNLM"/>
    </source>
</evidence>
<dbReference type="EMBL" id="NJHN03000031">
    <property type="protein sequence ID" value="KAH9423768.1"/>
    <property type="molecule type" value="Genomic_DNA"/>
</dbReference>
<feature type="transmembrane region" description="Helical" evidence="1">
    <location>
        <begin position="152"/>
        <end position="177"/>
    </location>
</feature>
<comment type="caution">
    <text evidence="2">The sequence shown here is derived from an EMBL/GenBank/DDBJ whole genome shotgun (WGS) entry which is preliminary data.</text>
</comment>
<organism evidence="2 3">
    <name type="scientific">Dermatophagoides pteronyssinus</name>
    <name type="common">European house dust mite</name>
    <dbReference type="NCBI Taxonomy" id="6956"/>
    <lineage>
        <taxon>Eukaryota</taxon>
        <taxon>Metazoa</taxon>
        <taxon>Ecdysozoa</taxon>
        <taxon>Arthropoda</taxon>
        <taxon>Chelicerata</taxon>
        <taxon>Arachnida</taxon>
        <taxon>Acari</taxon>
        <taxon>Acariformes</taxon>
        <taxon>Sarcoptiformes</taxon>
        <taxon>Astigmata</taxon>
        <taxon>Psoroptidia</taxon>
        <taxon>Analgoidea</taxon>
        <taxon>Pyroglyphidae</taxon>
        <taxon>Dermatophagoidinae</taxon>
        <taxon>Dermatophagoides</taxon>
    </lineage>
</organism>
<feature type="transmembrane region" description="Helical" evidence="1">
    <location>
        <begin position="230"/>
        <end position="250"/>
    </location>
</feature>
<sequence>METEQFLFSKLVANIFGYLGCHFHSIKFNSWRSLLNLSLNILLNCLSVYGLYSYDPHNWRIESNPFFTRVMLMSYKRIYPILYAIISIHYYQFGHQMIHLLDMLLPYTRINQRQQLLPLIFIFIISHFVYLSLNYTNLEDLYQQPTFEKFCAQLGCYTLSFQITLIYNMVIFYQCLIESFLHSIEMKLLYINQTNSIDDCPRLIYLKILKKIEHVACLCKKMNHLFSYGLLIQITLIGISFIIKICALVLFRQQWRATINEAPHICLCYLYLSKISIYNLRIAKRLRMIRRLMLKSYWKYCSENHYNSTIGHRINDKRKSDQIVVEKFDPIRFFELTNIYKNDFIVRIFRIWNMDFNFILSITVFIINYIVFIVSTN</sequence>
<feature type="transmembrane region" description="Helical" evidence="1">
    <location>
        <begin position="356"/>
        <end position="375"/>
    </location>
</feature>
<keyword evidence="1" id="KW-0812">Transmembrane</keyword>
<gene>
    <name evidence="2" type="ORF">DERP_005349</name>
</gene>
<evidence type="ECO:0000256" key="1">
    <source>
        <dbReference type="SAM" id="Phobius"/>
    </source>
</evidence>
<dbReference type="Proteomes" id="UP000887458">
    <property type="component" value="Unassembled WGS sequence"/>
</dbReference>
<name>A0ABQ8JMY1_DERPT</name>
<protein>
    <recommendedName>
        <fullName evidence="4">Gustatory receptor</fullName>
    </recommendedName>
</protein>
<feature type="transmembrane region" description="Helical" evidence="1">
    <location>
        <begin position="74"/>
        <end position="94"/>
    </location>
</feature>
<keyword evidence="1" id="KW-1133">Transmembrane helix</keyword>
<feature type="transmembrane region" description="Helical" evidence="1">
    <location>
        <begin position="115"/>
        <end position="132"/>
    </location>
</feature>
<evidence type="ECO:0000313" key="2">
    <source>
        <dbReference type="EMBL" id="KAH9423768.1"/>
    </source>
</evidence>
<keyword evidence="1" id="KW-0472">Membrane</keyword>
<accession>A0ABQ8JMY1</accession>
<reference evidence="2 3" key="1">
    <citation type="journal article" date="2018" name="J. Allergy Clin. Immunol.">
        <title>High-quality assembly of Dermatophagoides pteronyssinus genome and transcriptome reveals a wide range of novel allergens.</title>
        <authorList>
            <person name="Liu X.Y."/>
            <person name="Yang K.Y."/>
            <person name="Wang M.Q."/>
            <person name="Kwok J.S."/>
            <person name="Zeng X."/>
            <person name="Yang Z."/>
            <person name="Xiao X.J."/>
            <person name="Lau C.P."/>
            <person name="Li Y."/>
            <person name="Huang Z.M."/>
            <person name="Ba J.G."/>
            <person name="Yim A.K."/>
            <person name="Ouyang C.Y."/>
            <person name="Ngai S.M."/>
            <person name="Chan T.F."/>
            <person name="Leung E.L."/>
            <person name="Liu L."/>
            <person name="Liu Z.G."/>
            <person name="Tsui S.K."/>
        </authorList>
    </citation>
    <scope>NUCLEOTIDE SEQUENCE [LARGE SCALE GENOMIC DNA]</scope>
    <source>
        <strain evidence="2">Derp</strain>
    </source>
</reference>